<evidence type="ECO:0000313" key="2">
    <source>
        <dbReference type="EMBL" id="MEY8662268.1"/>
    </source>
</evidence>
<dbReference type="Pfam" id="PF01638">
    <property type="entry name" value="HxlR"/>
    <property type="match status" value="1"/>
</dbReference>
<dbReference type="EMBL" id="JBCLUF010000014">
    <property type="protein sequence ID" value="MEY8662268.1"/>
    <property type="molecule type" value="Genomic_DNA"/>
</dbReference>
<dbReference type="Gene3D" id="1.10.10.10">
    <property type="entry name" value="Winged helix-like DNA-binding domain superfamily/Winged helix DNA-binding domain"/>
    <property type="match status" value="1"/>
</dbReference>
<comment type="caution">
    <text evidence="2">The sequence shown here is derived from an EMBL/GenBank/DDBJ whole genome shotgun (WGS) entry which is preliminary data.</text>
</comment>
<proteinExistence type="predicted"/>
<accession>A0ABV4DP70</accession>
<dbReference type="SUPFAM" id="SSF46785">
    <property type="entry name" value="Winged helix' DNA-binding domain"/>
    <property type="match status" value="1"/>
</dbReference>
<evidence type="ECO:0000259" key="1">
    <source>
        <dbReference type="PROSITE" id="PS51118"/>
    </source>
</evidence>
<keyword evidence="3" id="KW-1185">Reference proteome</keyword>
<protein>
    <submittedName>
        <fullName evidence="2">Winged helix-turn-helix transcriptional regulator</fullName>
    </submittedName>
</protein>
<evidence type="ECO:0000313" key="3">
    <source>
        <dbReference type="Proteomes" id="UP001565236"/>
    </source>
</evidence>
<dbReference type="InterPro" id="IPR036388">
    <property type="entry name" value="WH-like_DNA-bd_sf"/>
</dbReference>
<feature type="domain" description="HTH hxlR-type" evidence="1">
    <location>
        <begin position="1"/>
        <end position="34"/>
    </location>
</feature>
<gene>
    <name evidence="2" type="ORF">AALT52_05105</name>
</gene>
<dbReference type="PROSITE" id="PS51118">
    <property type="entry name" value="HTH_HXLR"/>
    <property type="match status" value="1"/>
</dbReference>
<dbReference type="InterPro" id="IPR002577">
    <property type="entry name" value="HTH_HxlR"/>
</dbReference>
<organism evidence="2 3">
    <name type="scientific">Ligilactobacillus faecis</name>
    <dbReference type="NCBI Taxonomy" id="762833"/>
    <lineage>
        <taxon>Bacteria</taxon>
        <taxon>Bacillati</taxon>
        <taxon>Bacillota</taxon>
        <taxon>Bacilli</taxon>
        <taxon>Lactobacillales</taxon>
        <taxon>Lactobacillaceae</taxon>
        <taxon>Ligilactobacillus</taxon>
    </lineage>
</organism>
<dbReference type="Proteomes" id="UP001565236">
    <property type="component" value="Unassembled WGS sequence"/>
</dbReference>
<dbReference type="RefSeq" id="WP_367617607.1">
    <property type="nucleotide sequence ID" value="NZ_CP123639.1"/>
</dbReference>
<reference evidence="2 3" key="1">
    <citation type="submission" date="2024-03" db="EMBL/GenBank/DDBJ databases">
        <title>Mouse gut bacterial collection (mGBC) of GemPharmatech.</title>
        <authorList>
            <person name="He Y."/>
            <person name="Dong L."/>
            <person name="Wu D."/>
            <person name="Gao X."/>
            <person name="Lin Z."/>
        </authorList>
    </citation>
    <scope>NUCLEOTIDE SEQUENCE [LARGE SCALE GENOMIC DNA]</scope>
    <source>
        <strain evidence="2 3">15-30</strain>
    </source>
</reference>
<sequence length="46" mass="5410">MRKTEYSLTELGNSIVSIVVALCDWGEQYLDNLKTYQLHCAQYKKR</sequence>
<name>A0ABV4DP70_9LACO</name>
<dbReference type="InterPro" id="IPR036390">
    <property type="entry name" value="WH_DNA-bd_sf"/>
</dbReference>